<evidence type="ECO:0000259" key="1">
    <source>
        <dbReference type="Pfam" id="PF06877"/>
    </source>
</evidence>
<dbReference type="InterPro" id="IPR009671">
    <property type="entry name" value="RraB_dom"/>
</dbReference>
<proteinExistence type="predicted"/>
<dbReference type="EMBL" id="CP017242">
    <property type="protein sequence ID" value="APO77014.1"/>
    <property type="molecule type" value="Genomic_DNA"/>
</dbReference>
<dbReference type="InterPro" id="IPR036701">
    <property type="entry name" value="RraB-like_sf"/>
</dbReference>
<keyword evidence="2" id="KW-0614">Plasmid</keyword>
<dbReference type="Proteomes" id="UP000185109">
    <property type="component" value="Plasmid pRsp8C3a"/>
</dbReference>
<evidence type="ECO:0000313" key="3">
    <source>
        <dbReference type="Proteomes" id="UP000185109"/>
    </source>
</evidence>
<feature type="domain" description="Regulator of ribonuclease activity B" evidence="1">
    <location>
        <begin position="30"/>
        <end position="126"/>
    </location>
</feature>
<protein>
    <recommendedName>
        <fullName evidence="1">Regulator of ribonuclease activity B domain-containing protein</fullName>
    </recommendedName>
</protein>
<accession>A0A1L5PA80</accession>
<reference evidence="2 3" key="1">
    <citation type="submission" date="2016-09" db="EMBL/GenBank/DDBJ databases">
        <title>The complete genome sequences of Rhizobium gallicum, symbiovars gallicum and phaseoli, symbionts associated to common bean (Phaseolus vulgaris).</title>
        <authorList>
            <person name="Bustos P."/>
            <person name="Santamaria R.I."/>
            <person name="Perez-Carrascal O.M."/>
            <person name="Juarez S."/>
            <person name="Lozano L."/>
            <person name="Martinez-Flores I."/>
            <person name="Martinez-Romero E."/>
            <person name="Cevallos M."/>
            <person name="Romero D."/>
            <person name="Davila G."/>
            <person name="Gonzalez V."/>
        </authorList>
    </citation>
    <scope>NUCLEOTIDE SEQUENCE [LARGE SCALE GENOMIC DNA]</scope>
    <source>
        <strain evidence="2 3">8C-3</strain>
        <plasmid evidence="3">Plasmid prsp8c3a</plasmid>
    </source>
</reference>
<sequence length="131" mass="14138">MLQGILFGIVMTTILDPIGVDEVRLRAERAADADVLSSLQMNGDCSSVVRSIDLRFIGSKSAISELSEAAAELGFTVIQSVRMPDGKVAIDLSLRSDARSSSIDSLTLTALKIEKRFNLRYDGWGTVATKC</sequence>
<dbReference type="AlphaFoldDB" id="A0A1L5PA80"/>
<dbReference type="Gene3D" id="3.30.70.970">
    <property type="entry name" value="RraB-like"/>
    <property type="match status" value="1"/>
</dbReference>
<evidence type="ECO:0000313" key="2">
    <source>
        <dbReference type="EMBL" id="APO77014.1"/>
    </source>
</evidence>
<geneLocation type="plasmid" evidence="3">
    <name>prsp8c3a</name>
</geneLocation>
<name>A0A1L5PA80_RHIET</name>
<gene>
    <name evidence="2" type="ORF">AM571_PA00127</name>
</gene>
<dbReference type="SUPFAM" id="SSF89946">
    <property type="entry name" value="Hypothetical protein VC0424"/>
    <property type="match status" value="1"/>
</dbReference>
<organism evidence="2 3">
    <name type="scientific">Rhizobium etli 8C-3</name>
    <dbReference type="NCBI Taxonomy" id="538025"/>
    <lineage>
        <taxon>Bacteria</taxon>
        <taxon>Pseudomonadati</taxon>
        <taxon>Pseudomonadota</taxon>
        <taxon>Alphaproteobacteria</taxon>
        <taxon>Hyphomicrobiales</taxon>
        <taxon>Rhizobiaceae</taxon>
        <taxon>Rhizobium/Agrobacterium group</taxon>
        <taxon>Rhizobium</taxon>
    </lineage>
</organism>
<dbReference type="Pfam" id="PF06877">
    <property type="entry name" value="RraB"/>
    <property type="match status" value="1"/>
</dbReference>